<dbReference type="Proteomes" id="UP001066276">
    <property type="component" value="Chromosome 10"/>
</dbReference>
<evidence type="ECO:0000313" key="1">
    <source>
        <dbReference type="EMBL" id="KAJ1095412.1"/>
    </source>
</evidence>
<sequence>MRLSRPALQLGPALESVTCPGTGRPCTGRGSKTGAVTRVTLARVTLQDSEAAAVTCVTLAGVTLQESKAGAVAHVTLAGVTLQDSKVVQTPDTRQYGGTSLPGVR</sequence>
<accession>A0AAV7LV84</accession>
<proteinExistence type="predicted"/>
<protein>
    <submittedName>
        <fullName evidence="1">Uncharacterized protein</fullName>
    </submittedName>
</protein>
<gene>
    <name evidence="1" type="ORF">NDU88_000576</name>
</gene>
<comment type="caution">
    <text evidence="1">The sequence shown here is derived from an EMBL/GenBank/DDBJ whole genome shotgun (WGS) entry which is preliminary data.</text>
</comment>
<evidence type="ECO:0000313" key="2">
    <source>
        <dbReference type="Proteomes" id="UP001066276"/>
    </source>
</evidence>
<dbReference type="AlphaFoldDB" id="A0AAV7LV84"/>
<name>A0AAV7LV84_PLEWA</name>
<dbReference type="EMBL" id="JANPWB010000014">
    <property type="protein sequence ID" value="KAJ1095412.1"/>
    <property type="molecule type" value="Genomic_DNA"/>
</dbReference>
<organism evidence="1 2">
    <name type="scientific">Pleurodeles waltl</name>
    <name type="common">Iberian ribbed newt</name>
    <dbReference type="NCBI Taxonomy" id="8319"/>
    <lineage>
        <taxon>Eukaryota</taxon>
        <taxon>Metazoa</taxon>
        <taxon>Chordata</taxon>
        <taxon>Craniata</taxon>
        <taxon>Vertebrata</taxon>
        <taxon>Euteleostomi</taxon>
        <taxon>Amphibia</taxon>
        <taxon>Batrachia</taxon>
        <taxon>Caudata</taxon>
        <taxon>Salamandroidea</taxon>
        <taxon>Salamandridae</taxon>
        <taxon>Pleurodelinae</taxon>
        <taxon>Pleurodeles</taxon>
    </lineage>
</organism>
<reference evidence="1" key="1">
    <citation type="journal article" date="2022" name="bioRxiv">
        <title>Sequencing and chromosome-scale assembly of the giantPleurodeles waltlgenome.</title>
        <authorList>
            <person name="Brown T."/>
            <person name="Elewa A."/>
            <person name="Iarovenko S."/>
            <person name="Subramanian E."/>
            <person name="Araus A.J."/>
            <person name="Petzold A."/>
            <person name="Susuki M."/>
            <person name="Suzuki K.-i.T."/>
            <person name="Hayashi T."/>
            <person name="Toyoda A."/>
            <person name="Oliveira C."/>
            <person name="Osipova E."/>
            <person name="Leigh N.D."/>
            <person name="Simon A."/>
            <person name="Yun M.H."/>
        </authorList>
    </citation>
    <scope>NUCLEOTIDE SEQUENCE</scope>
    <source>
        <strain evidence="1">20211129_DDA</strain>
        <tissue evidence="1">Liver</tissue>
    </source>
</reference>
<keyword evidence="2" id="KW-1185">Reference proteome</keyword>